<dbReference type="AlphaFoldDB" id="A0A084JL18"/>
<evidence type="ECO:0000313" key="5">
    <source>
        <dbReference type="Proteomes" id="UP000028525"/>
    </source>
</evidence>
<dbReference type="SUPFAM" id="SSF46689">
    <property type="entry name" value="Homeodomain-like"/>
    <property type="match status" value="1"/>
</dbReference>
<dbReference type="PANTHER" id="PTHR43479:SF7">
    <property type="entry name" value="TETR-FAMILY TRANSCRIPTIONAL REGULATOR"/>
    <property type="match status" value="1"/>
</dbReference>
<dbReference type="Pfam" id="PF14278">
    <property type="entry name" value="TetR_C_8"/>
    <property type="match status" value="1"/>
</dbReference>
<dbReference type="PROSITE" id="PS50977">
    <property type="entry name" value="HTH_TETR_2"/>
    <property type="match status" value="1"/>
</dbReference>
<dbReference type="EMBL" id="JPME01000015">
    <property type="protein sequence ID" value="KEZ89652.1"/>
    <property type="molecule type" value="Genomic_DNA"/>
</dbReference>
<dbReference type="STRING" id="29354.IO98_13220"/>
<dbReference type="OrthoDB" id="9810250at2"/>
<dbReference type="PANTHER" id="PTHR43479">
    <property type="entry name" value="ACREF/ENVCD OPERON REPRESSOR-RELATED"/>
    <property type="match status" value="1"/>
</dbReference>
<dbReference type="RefSeq" id="WP_038281672.1">
    <property type="nucleotide sequence ID" value="NZ_JPME01000015.1"/>
</dbReference>
<dbReference type="InterPro" id="IPR009057">
    <property type="entry name" value="Homeodomain-like_sf"/>
</dbReference>
<sequence length="193" mass="22660">METQKQDRRIRKTQKVLKESLLELMEKKEFKNISVKDITELADLNRGTFYLHYADTYNLLQEMESEVLDDFQDMVSNCRYAFKKGSLLPVVIPIIHYIEENKKICKILFENSSSNDFVNRFHTLVLNNGTAIIREQYPTAREVILNYYLEFITYGLTGVLKQWLDTDMQQPKEEVAEFVDKMIMGTAQKLLAV</sequence>
<dbReference type="Proteomes" id="UP000028525">
    <property type="component" value="Unassembled WGS sequence"/>
</dbReference>
<organism evidence="4 5">
    <name type="scientific">Lacrimispora celerecrescens</name>
    <dbReference type="NCBI Taxonomy" id="29354"/>
    <lineage>
        <taxon>Bacteria</taxon>
        <taxon>Bacillati</taxon>
        <taxon>Bacillota</taxon>
        <taxon>Clostridia</taxon>
        <taxon>Lachnospirales</taxon>
        <taxon>Lachnospiraceae</taxon>
        <taxon>Lacrimispora</taxon>
    </lineage>
</organism>
<feature type="domain" description="HTH tetR-type" evidence="3">
    <location>
        <begin position="11"/>
        <end position="71"/>
    </location>
</feature>
<name>A0A084JL18_9FIRM</name>
<dbReference type="InterPro" id="IPR050624">
    <property type="entry name" value="HTH-type_Tx_Regulator"/>
</dbReference>
<keyword evidence="5" id="KW-1185">Reference proteome</keyword>
<comment type="caution">
    <text evidence="4">The sequence shown here is derived from an EMBL/GenBank/DDBJ whole genome shotgun (WGS) entry which is preliminary data.</text>
</comment>
<evidence type="ECO:0000259" key="3">
    <source>
        <dbReference type="PROSITE" id="PS50977"/>
    </source>
</evidence>
<evidence type="ECO:0000313" key="4">
    <source>
        <dbReference type="EMBL" id="KEZ89652.1"/>
    </source>
</evidence>
<accession>A0A084JL18</accession>
<dbReference type="Gene3D" id="1.10.357.10">
    <property type="entry name" value="Tetracycline Repressor, domain 2"/>
    <property type="match status" value="1"/>
</dbReference>
<protein>
    <submittedName>
        <fullName evidence="4">TetR family transcriptional regulator</fullName>
    </submittedName>
</protein>
<feature type="DNA-binding region" description="H-T-H motif" evidence="2">
    <location>
        <begin position="34"/>
        <end position="53"/>
    </location>
</feature>
<gene>
    <name evidence="4" type="ORF">IO98_13220</name>
</gene>
<dbReference type="InterPro" id="IPR039532">
    <property type="entry name" value="TetR_C_Firmicutes"/>
</dbReference>
<proteinExistence type="predicted"/>
<dbReference type="InterPro" id="IPR001647">
    <property type="entry name" value="HTH_TetR"/>
</dbReference>
<dbReference type="GO" id="GO:0003677">
    <property type="term" value="F:DNA binding"/>
    <property type="evidence" value="ECO:0007669"/>
    <property type="project" value="UniProtKB-UniRule"/>
</dbReference>
<reference evidence="4 5" key="1">
    <citation type="submission" date="2014-07" db="EMBL/GenBank/DDBJ databases">
        <title>Draft genome of Clostridium celerecrescens 152B isolated from sediments associated with methane hydrate from Krishna Godavari basin.</title>
        <authorList>
            <person name="Honkalas V.S."/>
            <person name="Dabir A.P."/>
            <person name="Arora P."/>
            <person name="Dhakephalkar P.K."/>
        </authorList>
    </citation>
    <scope>NUCLEOTIDE SEQUENCE [LARGE SCALE GENOMIC DNA]</scope>
    <source>
        <strain evidence="4 5">152B</strain>
    </source>
</reference>
<evidence type="ECO:0000256" key="1">
    <source>
        <dbReference type="ARBA" id="ARBA00023125"/>
    </source>
</evidence>
<keyword evidence="1 2" id="KW-0238">DNA-binding</keyword>
<evidence type="ECO:0000256" key="2">
    <source>
        <dbReference type="PROSITE-ProRule" id="PRU00335"/>
    </source>
</evidence>